<dbReference type="Gene3D" id="1.10.10.10">
    <property type="entry name" value="Winged helix-like DNA-binding domain superfamily/Winged helix DNA-binding domain"/>
    <property type="match status" value="1"/>
</dbReference>
<dbReference type="PROSITE" id="PS51683">
    <property type="entry name" value="SAM_OMT_II"/>
    <property type="match status" value="1"/>
</dbReference>
<feature type="domain" description="O-methyltransferase dimerisation" evidence="5">
    <location>
        <begin position="20"/>
        <end position="89"/>
    </location>
</feature>
<dbReference type="EMBL" id="JBHSJO010000001">
    <property type="protein sequence ID" value="MFC5013540.1"/>
    <property type="molecule type" value="Genomic_DNA"/>
</dbReference>
<dbReference type="Proteomes" id="UP001595855">
    <property type="component" value="Unassembled WGS sequence"/>
</dbReference>
<reference evidence="7" key="1">
    <citation type="journal article" date="2019" name="Int. J. Syst. Evol. Microbiol.">
        <title>The Global Catalogue of Microorganisms (GCM) 10K type strain sequencing project: providing services to taxonomists for standard genome sequencing and annotation.</title>
        <authorList>
            <consortium name="The Broad Institute Genomics Platform"/>
            <consortium name="The Broad Institute Genome Sequencing Center for Infectious Disease"/>
            <person name="Wu L."/>
            <person name="Ma J."/>
        </authorList>
    </citation>
    <scope>NUCLEOTIDE SEQUENCE [LARGE SCALE GENOMIC DNA]</scope>
    <source>
        <strain evidence="7">CGMCC 4.1542</strain>
    </source>
</reference>
<keyword evidence="3" id="KW-0949">S-adenosyl-L-methionine</keyword>
<sequence>MRERIMSKAGPVDHDALTRILFGASAFRLLQAGCELGLFARLHDEGPLTAQQVAVGTKLQPRAVQTLLLGTTSLGLTVRSRGRYSNAELIGEMIGDGTWSIVEDIVRFEDRITLPASADLVESLRQNTNVGLRSIPGEGDDLYHRLAAQPELEALFYQCMRSWSRLSNPVLVDRAELAGVSRVLDVGGGDGVNAIALAEVNPGTSFTVVDMPGALDIAGRRITERGLADRISVKPGDIFADDFPDGHDCVLFANQLVIWSPEENAALLKKAYDCLPSGGQVLIFNAFSDDSGDGPLYAALDNVYFATLPAANSTLYHWGQYEEWLRDVGFQRVERLPGRTWTPHGVLRAWK</sequence>
<dbReference type="CDD" id="cd02440">
    <property type="entry name" value="AdoMet_MTases"/>
    <property type="match status" value="1"/>
</dbReference>
<dbReference type="InterPro" id="IPR016461">
    <property type="entry name" value="COMT-like"/>
</dbReference>
<dbReference type="GO" id="GO:0008168">
    <property type="term" value="F:methyltransferase activity"/>
    <property type="evidence" value="ECO:0007669"/>
    <property type="project" value="UniProtKB-KW"/>
</dbReference>
<evidence type="ECO:0000256" key="2">
    <source>
        <dbReference type="ARBA" id="ARBA00022679"/>
    </source>
</evidence>
<evidence type="ECO:0000313" key="6">
    <source>
        <dbReference type="EMBL" id="MFC5013540.1"/>
    </source>
</evidence>
<keyword evidence="7" id="KW-1185">Reference proteome</keyword>
<proteinExistence type="predicted"/>
<dbReference type="Gene3D" id="3.40.50.150">
    <property type="entry name" value="Vaccinia Virus protein VP39"/>
    <property type="match status" value="1"/>
</dbReference>
<gene>
    <name evidence="6" type="ORF">ACFPRC_01470</name>
</gene>
<organism evidence="6 7">
    <name type="scientific">Streptomyces lienomycini</name>
    <dbReference type="NCBI Taxonomy" id="284035"/>
    <lineage>
        <taxon>Bacteria</taxon>
        <taxon>Bacillati</taxon>
        <taxon>Actinomycetota</taxon>
        <taxon>Actinomycetes</taxon>
        <taxon>Kitasatosporales</taxon>
        <taxon>Streptomycetaceae</taxon>
        <taxon>Streptomyces</taxon>
    </lineage>
</organism>
<accession>A0ABV9WNG6</accession>
<dbReference type="InterPro" id="IPR012967">
    <property type="entry name" value="COMT_dimerisation"/>
</dbReference>
<evidence type="ECO:0000259" key="4">
    <source>
        <dbReference type="Pfam" id="PF00891"/>
    </source>
</evidence>
<keyword evidence="2" id="KW-0808">Transferase</keyword>
<feature type="domain" description="O-methyltransferase C-terminal" evidence="4">
    <location>
        <begin position="139"/>
        <end position="330"/>
    </location>
</feature>
<keyword evidence="1 6" id="KW-0489">Methyltransferase</keyword>
<comment type="caution">
    <text evidence="6">The sequence shown here is derived from an EMBL/GenBank/DDBJ whole genome shotgun (WGS) entry which is preliminary data.</text>
</comment>
<dbReference type="InterPro" id="IPR001077">
    <property type="entry name" value="COMT_C"/>
</dbReference>
<dbReference type="Gene3D" id="1.20.58.1390">
    <property type="match status" value="1"/>
</dbReference>
<dbReference type="Pfam" id="PF08100">
    <property type="entry name" value="Dimerisation"/>
    <property type="match status" value="1"/>
</dbReference>
<dbReference type="PANTHER" id="PTHR43712">
    <property type="entry name" value="PUTATIVE (AFU_ORTHOLOGUE AFUA_4G14580)-RELATED"/>
    <property type="match status" value="1"/>
</dbReference>
<protein>
    <submittedName>
        <fullName evidence="6">Methyltransferase</fullName>
    </submittedName>
</protein>
<dbReference type="InterPro" id="IPR036390">
    <property type="entry name" value="WH_DNA-bd_sf"/>
</dbReference>
<dbReference type="RefSeq" id="WP_271413602.1">
    <property type="nucleotide sequence ID" value="NZ_BAAATN010000003.1"/>
</dbReference>
<dbReference type="SUPFAM" id="SSF53335">
    <property type="entry name" value="S-adenosyl-L-methionine-dependent methyltransferases"/>
    <property type="match status" value="1"/>
</dbReference>
<evidence type="ECO:0000256" key="1">
    <source>
        <dbReference type="ARBA" id="ARBA00022603"/>
    </source>
</evidence>
<evidence type="ECO:0000259" key="5">
    <source>
        <dbReference type="Pfam" id="PF08100"/>
    </source>
</evidence>
<dbReference type="Pfam" id="PF00891">
    <property type="entry name" value="Methyltransf_2"/>
    <property type="match status" value="1"/>
</dbReference>
<name>A0ABV9WNG6_9ACTN</name>
<dbReference type="InterPro" id="IPR036388">
    <property type="entry name" value="WH-like_DNA-bd_sf"/>
</dbReference>
<evidence type="ECO:0000313" key="7">
    <source>
        <dbReference type="Proteomes" id="UP001595855"/>
    </source>
</evidence>
<dbReference type="SUPFAM" id="SSF46785">
    <property type="entry name" value="Winged helix' DNA-binding domain"/>
    <property type="match status" value="1"/>
</dbReference>
<dbReference type="GO" id="GO:0032259">
    <property type="term" value="P:methylation"/>
    <property type="evidence" value="ECO:0007669"/>
    <property type="project" value="UniProtKB-KW"/>
</dbReference>
<dbReference type="PANTHER" id="PTHR43712:SF2">
    <property type="entry name" value="O-METHYLTRANSFERASE CICE"/>
    <property type="match status" value="1"/>
</dbReference>
<dbReference type="InterPro" id="IPR029063">
    <property type="entry name" value="SAM-dependent_MTases_sf"/>
</dbReference>
<evidence type="ECO:0000256" key="3">
    <source>
        <dbReference type="ARBA" id="ARBA00022691"/>
    </source>
</evidence>